<dbReference type="Gene3D" id="3.20.20.70">
    <property type="entry name" value="Aldolase class I"/>
    <property type="match status" value="1"/>
</dbReference>
<dbReference type="CDD" id="cd04730">
    <property type="entry name" value="NPD_like"/>
    <property type="match status" value="1"/>
</dbReference>
<dbReference type="GO" id="GO:0018580">
    <property type="term" value="F:nitronate monooxygenase activity"/>
    <property type="evidence" value="ECO:0007669"/>
    <property type="project" value="InterPro"/>
</dbReference>
<dbReference type="PATRIC" id="fig|1121318.3.peg.2785"/>
<dbReference type="STRING" id="36844.SAMN04488501_12220"/>
<keyword evidence="5 6" id="KW-0560">Oxidoreductase</keyword>
<sequence length="359" mass="38714">MKLPELIIGDLKARKPIIQGGMGIGVSLHKLASAVANAGGIGVISAAQVGFKEPDFLKNNFEANVRALKKEIQLARELAPNGVLGVNLMVATNNYNDFVKASVEAGIDLIISGAGLPLDLPKLVAGSNVKIAPIVSSGKAASLICKTWDKKYNRIPDLVIVEGPKAGGHLGFHKEHIEDTSYAIDGIVVDVINAVKPFSEKYNKHIPVVAAGGIFDGHDIARIMNLGADGVQMGTRFVATFECDADEKYKQAYIDAKKEDIQIVTSPVGMPGRALTNKFIKKVYSTPDKVRCYYNCLKPCDPKTAPYCISTALINAVEGNLDEGLIFCGSNVYRIDKIISVKDLIEELVTQAEEKYKEV</sequence>
<dbReference type="SUPFAM" id="SSF51412">
    <property type="entry name" value="Inosine monophosphate dehydrogenase (IMPDH)"/>
    <property type="match status" value="1"/>
</dbReference>
<dbReference type="PANTHER" id="PTHR32332">
    <property type="entry name" value="2-NITROPROPANE DIOXYGENASE"/>
    <property type="match status" value="1"/>
</dbReference>
<name>A0A0L6Z7R0_9CLOT</name>
<accession>A0A0L6Z7R0</accession>
<keyword evidence="4" id="KW-0288">FMN</keyword>
<proteinExistence type="predicted"/>
<dbReference type="AlphaFoldDB" id="A0A0L6Z7R0"/>
<evidence type="ECO:0000313" key="7">
    <source>
        <dbReference type="Proteomes" id="UP000037043"/>
    </source>
</evidence>
<reference evidence="7" key="1">
    <citation type="submission" date="2015-08" db="EMBL/GenBank/DDBJ databases">
        <title>Genome sequence of the strict anaerobe Clostridium homopropionicum LuHBu1 (DSM 5847T).</title>
        <authorList>
            <person name="Poehlein A."/>
            <person name="Beck M."/>
            <person name="Schiel-Bengelsdorf B."/>
            <person name="Bengelsdorf F.R."/>
            <person name="Daniel R."/>
            <person name="Duerre P."/>
        </authorList>
    </citation>
    <scope>NUCLEOTIDE SEQUENCE [LARGE SCALE GENOMIC DNA]</scope>
    <source>
        <strain evidence="7">DSM 5847</strain>
    </source>
</reference>
<dbReference type="InterPro" id="IPR013785">
    <property type="entry name" value="Aldolase_TIM"/>
</dbReference>
<comment type="function">
    <text evidence="1">Nitronate monooxygenase that uses molecular oxygen to catalyze the oxidative denitrification of alkyl nitronates. Acts on propionate 3-nitronate (P3N), the presumed physiological substrate. Probably functions in the detoxification of P3N, a metabolic poison produced by plants and fungi as a defense mechanism.</text>
</comment>
<dbReference type="Pfam" id="PF03060">
    <property type="entry name" value="NMO"/>
    <property type="match status" value="1"/>
</dbReference>
<dbReference type="EMBL" id="LHUR01000032">
    <property type="protein sequence ID" value="KOA18833.1"/>
    <property type="molecule type" value="Genomic_DNA"/>
</dbReference>
<dbReference type="PANTHER" id="PTHR32332:SF18">
    <property type="entry name" value="2-NITROPROPANE DIOXYGENASE"/>
    <property type="match status" value="1"/>
</dbReference>
<keyword evidence="3" id="KW-0285">Flavoprotein</keyword>
<dbReference type="RefSeq" id="WP_052222257.1">
    <property type="nucleotide sequence ID" value="NZ_LHUR01000032.1"/>
</dbReference>
<evidence type="ECO:0000256" key="4">
    <source>
        <dbReference type="ARBA" id="ARBA00022643"/>
    </source>
</evidence>
<dbReference type="InterPro" id="IPR004136">
    <property type="entry name" value="NMO"/>
</dbReference>
<evidence type="ECO:0000313" key="6">
    <source>
        <dbReference type="EMBL" id="KOA18833.1"/>
    </source>
</evidence>
<gene>
    <name evidence="6" type="ORF">CLHOM_27720</name>
</gene>
<evidence type="ECO:0000256" key="3">
    <source>
        <dbReference type="ARBA" id="ARBA00022630"/>
    </source>
</evidence>
<organism evidence="6 7">
    <name type="scientific">Clostridium homopropionicum DSM 5847</name>
    <dbReference type="NCBI Taxonomy" id="1121318"/>
    <lineage>
        <taxon>Bacteria</taxon>
        <taxon>Bacillati</taxon>
        <taxon>Bacillota</taxon>
        <taxon>Clostridia</taxon>
        <taxon>Eubacteriales</taxon>
        <taxon>Clostridiaceae</taxon>
        <taxon>Clostridium</taxon>
    </lineage>
</organism>
<evidence type="ECO:0000256" key="1">
    <source>
        <dbReference type="ARBA" id="ARBA00003535"/>
    </source>
</evidence>
<keyword evidence="6" id="KW-0503">Monooxygenase</keyword>
<dbReference type="Proteomes" id="UP000037043">
    <property type="component" value="Unassembled WGS sequence"/>
</dbReference>
<evidence type="ECO:0000256" key="2">
    <source>
        <dbReference type="ARBA" id="ARBA00013457"/>
    </source>
</evidence>
<protein>
    <recommendedName>
        <fullName evidence="2">Probable nitronate monooxygenase</fullName>
    </recommendedName>
</protein>
<comment type="caution">
    <text evidence="6">The sequence shown here is derived from an EMBL/GenBank/DDBJ whole genome shotgun (WGS) entry which is preliminary data.</text>
</comment>
<evidence type="ECO:0000256" key="5">
    <source>
        <dbReference type="ARBA" id="ARBA00023002"/>
    </source>
</evidence>
<keyword evidence="7" id="KW-1185">Reference proteome</keyword>